<reference evidence="7 8" key="1">
    <citation type="submission" date="2017-09" db="EMBL/GenBank/DDBJ databases">
        <title>WGS assembly of Aquilegia coerulea Goldsmith.</title>
        <authorList>
            <person name="Hodges S."/>
            <person name="Kramer E."/>
            <person name="Nordborg M."/>
            <person name="Tomkins J."/>
            <person name="Borevitz J."/>
            <person name="Derieg N."/>
            <person name="Yan J."/>
            <person name="Mihaltcheva S."/>
            <person name="Hayes R.D."/>
            <person name="Rokhsar D."/>
        </authorList>
    </citation>
    <scope>NUCLEOTIDE SEQUENCE [LARGE SCALE GENOMIC DNA]</scope>
    <source>
        <strain evidence="8">cv. Goldsmith</strain>
    </source>
</reference>
<keyword evidence="5" id="KW-0539">Nucleus</keyword>
<dbReference type="InterPro" id="IPR045092">
    <property type="entry name" value="Rrp6-like"/>
</dbReference>
<dbReference type="GO" id="GO:0071039">
    <property type="term" value="P:nuclear polyadenylation-dependent CUT catabolic process"/>
    <property type="evidence" value="ECO:0007669"/>
    <property type="project" value="TreeGrafter"/>
</dbReference>
<name>A0A2G5EEC2_AQUCA</name>
<evidence type="ECO:0000256" key="4">
    <source>
        <dbReference type="ARBA" id="ARBA00022839"/>
    </source>
</evidence>
<dbReference type="CDD" id="cd06147">
    <property type="entry name" value="Rrp6p_like_exo"/>
    <property type="match status" value="1"/>
</dbReference>
<dbReference type="InterPro" id="IPR036397">
    <property type="entry name" value="RNaseH_sf"/>
</dbReference>
<dbReference type="AlphaFoldDB" id="A0A2G5EEC2"/>
<dbReference type="PANTHER" id="PTHR12124:SF47">
    <property type="entry name" value="EXOSOME COMPONENT 10"/>
    <property type="match status" value="1"/>
</dbReference>
<dbReference type="FunFam" id="1.10.150.80:FF:000001">
    <property type="entry name" value="Putative exosome component 10"/>
    <property type="match status" value="1"/>
</dbReference>
<dbReference type="GO" id="GO:0071044">
    <property type="term" value="P:histone mRNA catabolic process"/>
    <property type="evidence" value="ECO:0007669"/>
    <property type="project" value="TreeGrafter"/>
</dbReference>
<dbReference type="InterPro" id="IPR002562">
    <property type="entry name" value="3'-5'_exonuclease_dom"/>
</dbReference>
<keyword evidence="4" id="KW-0269">Exonuclease</keyword>
<dbReference type="PROSITE" id="PS50967">
    <property type="entry name" value="HRDC"/>
    <property type="match status" value="1"/>
</dbReference>
<evidence type="ECO:0000313" key="7">
    <source>
        <dbReference type="EMBL" id="PIA54092.1"/>
    </source>
</evidence>
<proteinExistence type="predicted"/>
<dbReference type="InterPro" id="IPR012337">
    <property type="entry name" value="RNaseH-like_sf"/>
</dbReference>
<accession>A0A2G5EEC2</accession>
<protein>
    <recommendedName>
        <fullName evidence="6">HRDC domain-containing protein</fullName>
    </recommendedName>
</protein>
<evidence type="ECO:0000256" key="1">
    <source>
        <dbReference type="ARBA" id="ARBA00004123"/>
    </source>
</evidence>
<dbReference type="GO" id="GO:0071037">
    <property type="term" value="P:nuclear polyadenylation-dependent snRNA catabolic process"/>
    <property type="evidence" value="ECO:0007669"/>
    <property type="project" value="TreeGrafter"/>
</dbReference>
<comment type="subcellular location">
    <subcellularLocation>
        <location evidence="1">Nucleus</location>
    </subcellularLocation>
</comment>
<dbReference type="GO" id="GO:0071040">
    <property type="term" value="P:nuclear polyadenylation-dependent antisense transcript catabolic process"/>
    <property type="evidence" value="ECO:0007669"/>
    <property type="project" value="TreeGrafter"/>
</dbReference>
<dbReference type="InterPro" id="IPR010997">
    <property type="entry name" value="HRDC-like_sf"/>
</dbReference>
<dbReference type="Pfam" id="PF00570">
    <property type="entry name" value="HRDC"/>
    <property type="match status" value="1"/>
</dbReference>
<dbReference type="Gene3D" id="3.30.420.10">
    <property type="entry name" value="Ribonuclease H-like superfamily/Ribonuclease H"/>
    <property type="match status" value="1"/>
</dbReference>
<evidence type="ECO:0000256" key="3">
    <source>
        <dbReference type="ARBA" id="ARBA00022801"/>
    </source>
</evidence>
<dbReference type="Proteomes" id="UP000230069">
    <property type="component" value="Unassembled WGS sequence"/>
</dbReference>
<dbReference type="Pfam" id="PF01612">
    <property type="entry name" value="DNA_pol_A_exo1"/>
    <property type="match status" value="1"/>
</dbReference>
<dbReference type="PANTHER" id="PTHR12124">
    <property type="entry name" value="POLYMYOSITIS/SCLERODERMA AUTOANTIGEN-RELATED"/>
    <property type="match status" value="1"/>
</dbReference>
<dbReference type="GO" id="GO:0000175">
    <property type="term" value="F:3'-5'-RNA exonuclease activity"/>
    <property type="evidence" value="ECO:0007669"/>
    <property type="project" value="InterPro"/>
</dbReference>
<dbReference type="GO" id="GO:0003727">
    <property type="term" value="F:single-stranded RNA binding"/>
    <property type="evidence" value="ECO:0007669"/>
    <property type="project" value="TreeGrafter"/>
</dbReference>
<evidence type="ECO:0000313" key="8">
    <source>
        <dbReference type="Proteomes" id="UP000230069"/>
    </source>
</evidence>
<evidence type="ECO:0000256" key="5">
    <source>
        <dbReference type="ARBA" id="ARBA00023242"/>
    </source>
</evidence>
<dbReference type="STRING" id="218851.A0A2G5EEC2"/>
<dbReference type="Gene3D" id="1.10.150.80">
    <property type="entry name" value="HRDC domain"/>
    <property type="match status" value="1"/>
</dbReference>
<dbReference type="GO" id="GO:0000176">
    <property type="term" value="C:nuclear exosome (RNase complex)"/>
    <property type="evidence" value="ECO:0007669"/>
    <property type="project" value="TreeGrafter"/>
</dbReference>
<dbReference type="InterPro" id="IPR049559">
    <property type="entry name" value="Rrp6p-like_exo"/>
</dbReference>
<dbReference type="GO" id="GO:0080188">
    <property type="term" value="P:gene silencing by siRNA-directed DNA methylation"/>
    <property type="evidence" value="ECO:0007669"/>
    <property type="project" value="UniProtKB-ARBA"/>
</dbReference>
<gene>
    <name evidence="7" type="ORF">AQUCO_00900575v1</name>
</gene>
<dbReference type="GO" id="GO:0000166">
    <property type="term" value="F:nucleotide binding"/>
    <property type="evidence" value="ECO:0007669"/>
    <property type="project" value="InterPro"/>
</dbReference>
<dbReference type="GO" id="GO:0071036">
    <property type="term" value="P:nuclear polyadenylation-dependent snoRNA catabolic process"/>
    <property type="evidence" value="ECO:0007669"/>
    <property type="project" value="TreeGrafter"/>
</dbReference>
<keyword evidence="8" id="KW-1185">Reference proteome</keyword>
<dbReference type="InParanoid" id="A0A2G5EEC2"/>
<dbReference type="SUPFAM" id="SSF53098">
    <property type="entry name" value="Ribonuclease H-like"/>
    <property type="match status" value="1"/>
</dbReference>
<dbReference type="SMART" id="SM00474">
    <property type="entry name" value="35EXOc"/>
    <property type="match status" value="1"/>
</dbReference>
<dbReference type="SMART" id="SM00341">
    <property type="entry name" value="HRDC"/>
    <property type="match status" value="1"/>
</dbReference>
<dbReference type="InterPro" id="IPR044876">
    <property type="entry name" value="HRDC_dom_sf"/>
</dbReference>
<dbReference type="GO" id="GO:0000467">
    <property type="term" value="P:exonucleolytic trimming to generate mature 3'-end of 5.8S rRNA from tricistronic rRNA transcript (SSU-rRNA, 5.8S rRNA, LSU-rRNA)"/>
    <property type="evidence" value="ECO:0007669"/>
    <property type="project" value="InterPro"/>
</dbReference>
<sequence length="947" mass="107721">MKKEEDEFGQGVGFKNYSNELENLSEERKKMDVDCNVAKEYEQGLSPLSAKTMTTKMNNSKDKKMTGLRPSVPFHISTIPRPQDEFNIFVNNTNQPFEHVWLQRSEDGSRIIHPLEKLSESDFIDQNVGYIEPVRPPPIENTPFKLVEDVKELKQLAAKLHSVNEFAVDLEHNQYRSFQGLTCLMQISTRLEDYIVDTLKLRVYVGPYLREVFKDPSKRKVMHGADRDIVWLQRDFGIYICNMFDTQQASRVLDLERNSLEFLMLYFCGITVNKTYQNADWRLRPLPEDMLKYAREDTHYLLYIYDLMRRRLLSSSTISKGGNDLLLEVYRRSYDVCMQLYEKELLTNTSYLYIYGLQEADFNSQQLSVVAGLCEWRDAVARAEDESTGYILPNKTLLEIARQMPLTIGKLRRLVKAKHPYVEVNVDSIIDIIKNSIQNAAAFEPAVQQLKNGRQETVTEQNIVASTVSSQEERIAVGEVVNRLYGQTTKCVKEGYPKLEREIFNCGTSLQGSSFHLSHKPGEIKKEQNAYMMNTYNDFASVKPFSQATEEVSGTPRHDFGLGISASKSKIDSGPKVTKQNIEVASRQENIDYDESVNKGNAQTKSSATELVKEELVTEHIIEVAPTVSSQTERIDGVDVNRVKGQTTFEQEFDECSITSQGSSFHPSSEVEDFNKEQDRLMSDRPKESFTILGQMKDTCTGKGNSDSKNAFYGATEEVFSNPSHRLRWENSTSKFKTEPKGKLEQIKSCGINPFYLSTGNNAQLEPITITNNQDIPSCQNSIPMLTETTKIRELASLGSYISENGPLNNVIMAVSDGLKRRDSGTGSILDALVETISLSNWSSRFQKCLQLQHDKEITKRIERAQEVDCGSHVRGFLQSMKQERLKQDQTEEMRTEGDEGFKSLLNLREGCNSLIISRFRKDEVRKDFQQAKQCQASLCAGNQTSG</sequence>
<organism evidence="7 8">
    <name type="scientific">Aquilegia coerulea</name>
    <name type="common">Rocky mountain columbine</name>
    <dbReference type="NCBI Taxonomy" id="218851"/>
    <lineage>
        <taxon>Eukaryota</taxon>
        <taxon>Viridiplantae</taxon>
        <taxon>Streptophyta</taxon>
        <taxon>Embryophyta</taxon>
        <taxon>Tracheophyta</taxon>
        <taxon>Spermatophyta</taxon>
        <taxon>Magnoliopsida</taxon>
        <taxon>Ranunculales</taxon>
        <taxon>Ranunculaceae</taxon>
        <taxon>Thalictroideae</taxon>
        <taxon>Aquilegia</taxon>
    </lineage>
</organism>
<dbReference type="GO" id="GO:0071035">
    <property type="term" value="P:nuclear polyadenylation-dependent rRNA catabolic process"/>
    <property type="evidence" value="ECO:0007669"/>
    <property type="project" value="TreeGrafter"/>
</dbReference>
<feature type="domain" description="HRDC" evidence="6">
    <location>
        <begin position="363"/>
        <end position="443"/>
    </location>
</feature>
<dbReference type="SUPFAM" id="SSF47819">
    <property type="entry name" value="HRDC-like"/>
    <property type="match status" value="1"/>
</dbReference>
<dbReference type="GO" id="GO:0005730">
    <property type="term" value="C:nucleolus"/>
    <property type="evidence" value="ECO:0007669"/>
    <property type="project" value="TreeGrafter"/>
</dbReference>
<dbReference type="GO" id="GO:0071051">
    <property type="term" value="P:poly(A)-dependent snoRNA 3'-end processing"/>
    <property type="evidence" value="ECO:0007669"/>
    <property type="project" value="TreeGrafter"/>
</dbReference>
<dbReference type="InterPro" id="IPR002121">
    <property type="entry name" value="HRDC_dom"/>
</dbReference>
<dbReference type="OrthoDB" id="2250022at2759"/>
<dbReference type="EMBL" id="KZ305026">
    <property type="protein sequence ID" value="PIA54092.1"/>
    <property type="molecule type" value="Genomic_DNA"/>
</dbReference>
<dbReference type="FunFam" id="3.30.420.10:FF:000065">
    <property type="entry name" value="Protein RRP6-like 2 isoform A"/>
    <property type="match status" value="1"/>
</dbReference>
<evidence type="ECO:0000259" key="6">
    <source>
        <dbReference type="PROSITE" id="PS50967"/>
    </source>
</evidence>
<keyword evidence="2" id="KW-0540">Nuclease</keyword>
<dbReference type="GO" id="GO:0071038">
    <property type="term" value="P:TRAMP-dependent tRNA surveillance pathway"/>
    <property type="evidence" value="ECO:0007669"/>
    <property type="project" value="TreeGrafter"/>
</dbReference>
<evidence type="ECO:0000256" key="2">
    <source>
        <dbReference type="ARBA" id="ARBA00022722"/>
    </source>
</evidence>
<keyword evidence="3" id="KW-0378">Hydrolase</keyword>